<feature type="compositionally biased region" description="Polar residues" evidence="9">
    <location>
        <begin position="379"/>
        <end position="389"/>
    </location>
</feature>
<dbReference type="InterPro" id="IPR036291">
    <property type="entry name" value="NAD(P)-bd_dom_sf"/>
</dbReference>
<evidence type="ECO:0000256" key="2">
    <source>
        <dbReference type="ARBA" id="ARBA00005689"/>
    </source>
</evidence>
<dbReference type="GO" id="GO:0050661">
    <property type="term" value="F:NADP binding"/>
    <property type="evidence" value="ECO:0007669"/>
    <property type="project" value="TreeGrafter"/>
</dbReference>
<evidence type="ECO:0000256" key="4">
    <source>
        <dbReference type="ARBA" id="ARBA00022741"/>
    </source>
</evidence>
<evidence type="ECO:0000256" key="5">
    <source>
        <dbReference type="ARBA" id="ARBA00022857"/>
    </source>
</evidence>
<dbReference type="STRING" id="1137280.D777_03324"/>
<feature type="domain" description="Alanine dehydrogenase/pyridine nucleotide transhydrogenase N-terminal" evidence="11">
    <location>
        <begin position="4"/>
        <end position="139"/>
    </location>
</feature>
<dbReference type="RefSeq" id="WP_036134063.1">
    <property type="nucleotide sequence ID" value="NZ_ANIE01000009.1"/>
</dbReference>
<dbReference type="GO" id="GO:0016491">
    <property type="term" value="F:oxidoreductase activity"/>
    <property type="evidence" value="ECO:0007669"/>
    <property type="project" value="InterPro"/>
</dbReference>
<dbReference type="GO" id="GO:0006740">
    <property type="term" value="P:NADPH regeneration"/>
    <property type="evidence" value="ECO:0007669"/>
    <property type="project" value="TreeGrafter"/>
</dbReference>
<feature type="region of interest" description="Disordered" evidence="9">
    <location>
        <begin position="370"/>
        <end position="389"/>
    </location>
</feature>
<keyword evidence="4" id="KW-0547">Nucleotide-binding</keyword>
<dbReference type="Pfam" id="PF05222">
    <property type="entry name" value="AlaDh_PNT_N"/>
    <property type="match status" value="1"/>
</dbReference>
<dbReference type="InterPro" id="IPR007698">
    <property type="entry name" value="AlaDH/PNT_NAD(H)-bd"/>
</dbReference>
<evidence type="ECO:0000256" key="7">
    <source>
        <dbReference type="ARBA" id="ARBA00023027"/>
    </source>
</evidence>
<dbReference type="NCBIfam" id="NF006942">
    <property type="entry name" value="PRK09424.1"/>
    <property type="match status" value="1"/>
</dbReference>
<dbReference type="GO" id="GO:0005886">
    <property type="term" value="C:plasma membrane"/>
    <property type="evidence" value="ECO:0007669"/>
    <property type="project" value="TreeGrafter"/>
</dbReference>
<dbReference type="PATRIC" id="fig|1137280.3.peg.3140"/>
<evidence type="ECO:0000256" key="1">
    <source>
        <dbReference type="ARBA" id="ARBA00003943"/>
    </source>
</evidence>
<proteinExistence type="inferred from homology"/>
<comment type="function">
    <text evidence="1">The transhydrogenation between NADH and NADP is coupled to respiration and ATP hydrolysis and functions as a proton pump across the membrane.</text>
</comment>
<evidence type="ECO:0000256" key="3">
    <source>
        <dbReference type="ARBA" id="ARBA00012943"/>
    </source>
</evidence>
<keyword evidence="6" id="KW-1278">Translocase</keyword>
<dbReference type="OrthoDB" id="9804592at2"/>
<evidence type="ECO:0000256" key="8">
    <source>
        <dbReference type="ARBA" id="ARBA00048202"/>
    </source>
</evidence>
<keyword evidence="13" id="KW-1185">Reference proteome</keyword>
<dbReference type="EMBL" id="ANIE01000009">
    <property type="protein sequence ID" value="KEF30148.1"/>
    <property type="molecule type" value="Genomic_DNA"/>
</dbReference>
<dbReference type="SMART" id="SM01003">
    <property type="entry name" value="AlaDh_PNT_N"/>
    <property type="match status" value="1"/>
</dbReference>
<accession>A0A072MZP9</accession>
<keyword evidence="7" id="KW-0520">NAD</keyword>
<protein>
    <recommendedName>
        <fullName evidence="3">proton-translocating NAD(P)(+) transhydrogenase</fullName>
        <ecNumber evidence="3">7.1.1.1</ecNumber>
    </recommendedName>
</protein>
<dbReference type="SUPFAM" id="SSF52283">
    <property type="entry name" value="Formate/glycerate dehydrogenase catalytic domain-like"/>
    <property type="match status" value="1"/>
</dbReference>
<comment type="similarity">
    <text evidence="2">Belongs to the AlaDH/PNT family.</text>
</comment>
<name>A0A072MZP9_9GAMM</name>
<gene>
    <name evidence="12" type="ORF">D777_03324</name>
</gene>
<dbReference type="SUPFAM" id="SSF51735">
    <property type="entry name" value="NAD(P)-binding Rossmann-fold domains"/>
    <property type="match status" value="1"/>
</dbReference>
<dbReference type="Gene3D" id="3.40.50.720">
    <property type="entry name" value="NAD(P)-binding Rossmann-like Domain"/>
    <property type="match status" value="2"/>
</dbReference>
<dbReference type="EC" id="7.1.1.1" evidence="3"/>
<dbReference type="PANTHER" id="PTHR10160:SF19">
    <property type="entry name" value="PROTON-TRANSLOCATING NAD(P)(+) TRANSHYDROGENASE"/>
    <property type="match status" value="1"/>
</dbReference>
<keyword evidence="5" id="KW-0521">NADP</keyword>
<evidence type="ECO:0000259" key="11">
    <source>
        <dbReference type="SMART" id="SM01003"/>
    </source>
</evidence>
<dbReference type="CDD" id="cd05304">
    <property type="entry name" value="Rubrum_tdh"/>
    <property type="match status" value="1"/>
</dbReference>
<organism evidence="12 13">
    <name type="scientific">Marinobacter nitratireducens</name>
    <dbReference type="NCBI Taxonomy" id="1137280"/>
    <lineage>
        <taxon>Bacteria</taxon>
        <taxon>Pseudomonadati</taxon>
        <taxon>Pseudomonadota</taxon>
        <taxon>Gammaproteobacteria</taxon>
        <taxon>Pseudomonadales</taxon>
        <taxon>Marinobacteraceae</taxon>
        <taxon>Marinobacter</taxon>
    </lineage>
</organism>
<dbReference type="GO" id="GO:0008750">
    <property type="term" value="F:proton-translocating NAD(P)+ transhydrogenase activity"/>
    <property type="evidence" value="ECO:0007669"/>
    <property type="project" value="UniProtKB-EC"/>
</dbReference>
<dbReference type="PROSITE" id="PS00837">
    <property type="entry name" value="ALADH_PNT_2"/>
    <property type="match status" value="1"/>
</dbReference>
<evidence type="ECO:0000313" key="12">
    <source>
        <dbReference type="EMBL" id="KEF30148.1"/>
    </source>
</evidence>
<dbReference type="AlphaFoldDB" id="A0A072MZP9"/>
<dbReference type="Pfam" id="PF01262">
    <property type="entry name" value="AlaDh_PNT_C"/>
    <property type="match status" value="1"/>
</dbReference>
<dbReference type="Proteomes" id="UP000035057">
    <property type="component" value="Unassembled WGS sequence"/>
</dbReference>
<evidence type="ECO:0000256" key="9">
    <source>
        <dbReference type="SAM" id="MobiDB-lite"/>
    </source>
</evidence>
<evidence type="ECO:0000256" key="6">
    <source>
        <dbReference type="ARBA" id="ARBA00022967"/>
    </source>
</evidence>
<dbReference type="InterPro" id="IPR007886">
    <property type="entry name" value="AlaDH/PNT_N"/>
</dbReference>
<dbReference type="SMART" id="SM01002">
    <property type="entry name" value="AlaDh_PNT_C"/>
    <property type="match status" value="1"/>
</dbReference>
<comment type="caution">
    <text evidence="12">The sequence shown here is derived from an EMBL/GenBank/DDBJ whole genome shotgun (WGS) entry which is preliminary data.</text>
</comment>
<dbReference type="InterPro" id="IPR008143">
    <property type="entry name" value="Ala_DH/PNT_CS2"/>
</dbReference>
<comment type="catalytic activity">
    <reaction evidence="8">
        <text>NAD(+) + NADPH + H(+)(in) = NADH + NADP(+) + H(+)(out)</text>
        <dbReference type="Rhea" id="RHEA:47992"/>
        <dbReference type="ChEBI" id="CHEBI:15378"/>
        <dbReference type="ChEBI" id="CHEBI:57540"/>
        <dbReference type="ChEBI" id="CHEBI:57783"/>
        <dbReference type="ChEBI" id="CHEBI:57945"/>
        <dbReference type="ChEBI" id="CHEBI:58349"/>
        <dbReference type="EC" id="7.1.1.1"/>
    </reaction>
</comment>
<reference evidence="12 13" key="1">
    <citation type="submission" date="2012-12" db="EMBL/GenBank/DDBJ databases">
        <title>Genome assembly of Marinobacter sp. AK21.</title>
        <authorList>
            <person name="Khatri I."/>
            <person name="Kumar R."/>
            <person name="Vaidya B."/>
            <person name="Subramanian S."/>
            <person name="Pinnaka A."/>
        </authorList>
    </citation>
    <scope>NUCLEOTIDE SEQUENCE [LARGE SCALE GENOMIC DNA]</scope>
    <source>
        <strain evidence="12 13">AK21</strain>
    </source>
</reference>
<sequence length="389" mass="41131">MMIGIPREKAPGENRVAIIPSGVTQLIESGFEVVVESGAGLAAHFSDEEYRHSGAIIADDAEALYRQSEIVLKVRAPEPGEADLIRPEATLICLMDPWSNEPLMQQLASQSVETFALDLVPRTTRAQAMDVLSAMAGISGYRAVLSGAMALPRYFPMLMTAAGTIHPARVLVIGAGVAGLMAIATARRLGAVVEAYDLRPEVKEQVNSLGADFIEIEVPKADTSGDNGYAKAQDAEFYAAQRKQLADCVARADLVITTAAVPGKPAPQLIDKEMIHRMKSGSVIVDLAADKGGNVEGTVLNEKVDQDGVTIVGHANHPARVPVHASQLLTRNITAFLLNMSADGVLSPDASDDIVAATRVVHEGNVLHGKEAAAEADTENSQSNAEETA</sequence>
<evidence type="ECO:0000259" key="10">
    <source>
        <dbReference type="SMART" id="SM01002"/>
    </source>
</evidence>
<feature type="domain" description="Alanine dehydrogenase/pyridine nucleotide transhydrogenase NAD(H)-binding" evidence="10">
    <location>
        <begin position="148"/>
        <end position="313"/>
    </location>
</feature>
<evidence type="ECO:0000313" key="13">
    <source>
        <dbReference type="Proteomes" id="UP000035057"/>
    </source>
</evidence>
<dbReference type="PANTHER" id="PTHR10160">
    <property type="entry name" value="NAD(P) TRANSHYDROGENASE"/>
    <property type="match status" value="1"/>
</dbReference>